<evidence type="ECO:0000259" key="1">
    <source>
        <dbReference type="Pfam" id="PF12867"/>
    </source>
</evidence>
<organism evidence="2 3">
    <name type="scientific">Tersicoccus phoenicis</name>
    <dbReference type="NCBI Taxonomy" id="554083"/>
    <lineage>
        <taxon>Bacteria</taxon>
        <taxon>Bacillati</taxon>
        <taxon>Actinomycetota</taxon>
        <taxon>Actinomycetes</taxon>
        <taxon>Micrococcales</taxon>
        <taxon>Micrococcaceae</taxon>
        <taxon>Tersicoccus</taxon>
    </lineage>
</organism>
<accession>A0A1R1L822</accession>
<gene>
    <name evidence="2" type="ORF">BKD30_11895</name>
</gene>
<protein>
    <recommendedName>
        <fullName evidence="1">DinB-like domain-containing protein</fullName>
    </recommendedName>
</protein>
<proteinExistence type="predicted"/>
<feature type="domain" description="DinB-like" evidence="1">
    <location>
        <begin position="6"/>
        <end position="162"/>
    </location>
</feature>
<sequence length="172" mass="19873">MREDLLRVTADFTRIVRSARRDELDRPTNGTRWSNRQLLFHLVLGQNVARTAIPLIGIFSRLPDPVARGWSRLLQSCTVPYNGVNWAGSAAAGRLLSPDAMTRMMDRTTTSITAWYDRADEEALARGMWVPPSWDPYFQPWMTRRDILAWAPQHYRHHRRQLTLTTLHPAPP</sequence>
<dbReference type="SUPFAM" id="SSF109854">
    <property type="entry name" value="DinB/YfiT-like putative metalloenzymes"/>
    <property type="match status" value="1"/>
</dbReference>
<dbReference type="Gene3D" id="1.20.120.450">
    <property type="entry name" value="dinb family like domain"/>
    <property type="match status" value="1"/>
</dbReference>
<reference evidence="2 3" key="1">
    <citation type="submission" date="2016-12" db="EMBL/GenBank/DDBJ databases">
        <title>Draft genome of Tersicoccus phoenicis 1P05MA.</title>
        <authorList>
            <person name="Nakajima Y."/>
            <person name="Yoshizawa S."/>
            <person name="Nakamura K."/>
            <person name="Ogura Y."/>
            <person name="Hayashi T."/>
            <person name="Kogure K."/>
        </authorList>
    </citation>
    <scope>NUCLEOTIDE SEQUENCE [LARGE SCALE GENOMIC DNA]</scope>
    <source>
        <strain evidence="2 3">1p05MA</strain>
    </source>
</reference>
<evidence type="ECO:0000313" key="2">
    <source>
        <dbReference type="EMBL" id="OMH23688.1"/>
    </source>
</evidence>
<dbReference type="InterPro" id="IPR024775">
    <property type="entry name" value="DinB-like"/>
</dbReference>
<dbReference type="AlphaFoldDB" id="A0A1R1L822"/>
<comment type="caution">
    <text evidence="2">The sequence shown here is derived from an EMBL/GenBank/DDBJ whole genome shotgun (WGS) entry which is preliminary data.</text>
</comment>
<keyword evidence="3" id="KW-1185">Reference proteome</keyword>
<name>A0A1R1L822_9MICC</name>
<dbReference type="Pfam" id="PF12867">
    <property type="entry name" value="DinB_2"/>
    <property type="match status" value="1"/>
</dbReference>
<dbReference type="Proteomes" id="UP000187085">
    <property type="component" value="Unassembled WGS sequence"/>
</dbReference>
<evidence type="ECO:0000313" key="3">
    <source>
        <dbReference type="Proteomes" id="UP000187085"/>
    </source>
</evidence>
<dbReference type="EMBL" id="MRDE01000072">
    <property type="protein sequence ID" value="OMH23688.1"/>
    <property type="molecule type" value="Genomic_DNA"/>
</dbReference>
<dbReference type="InterPro" id="IPR034660">
    <property type="entry name" value="DinB/YfiT-like"/>
</dbReference>